<organism evidence="1 2">
    <name type="scientific">Lentinula aff. lateritia</name>
    <dbReference type="NCBI Taxonomy" id="2804960"/>
    <lineage>
        <taxon>Eukaryota</taxon>
        <taxon>Fungi</taxon>
        <taxon>Dikarya</taxon>
        <taxon>Basidiomycota</taxon>
        <taxon>Agaricomycotina</taxon>
        <taxon>Agaricomycetes</taxon>
        <taxon>Agaricomycetidae</taxon>
        <taxon>Agaricales</taxon>
        <taxon>Marasmiineae</taxon>
        <taxon>Omphalotaceae</taxon>
        <taxon>Lentinula</taxon>
    </lineage>
</organism>
<gene>
    <name evidence="1" type="ORF">F5876DRAFT_75574</name>
</gene>
<dbReference type="Proteomes" id="UP001163835">
    <property type="component" value="Unassembled WGS sequence"/>
</dbReference>
<accession>A0ACC1U3Q6</accession>
<sequence length="233" mass="26269">MSIPSMPESIPGLEKNFNLLRATVSGGTSTTWMDHKKVKFYTNAFIFHGNKASFERPNYSIELPIISRSYWAIRSLSARCLRFLSWDRYNGFGGKVELGETSHEAAARELEEEAGIKSALKHIGVLFFLSDSEDCAFHIDIYRGDGFAGVITESEEMRPEWFSTSADDSPDTGAAPSIPYEQLWETDPYWFPYLLSNTPFRGRADFRTDSDSGKLLPCKWWFGVLGGFAEVAD</sequence>
<evidence type="ECO:0000313" key="2">
    <source>
        <dbReference type="Proteomes" id="UP001163835"/>
    </source>
</evidence>
<evidence type="ECO:0000313" key="1">
    <source>
        <dbReference type="EMBL" id="KAJ3811689.1"/>
    </source>
</evidence>
<name>A0ACC1U3Q6_9AGAR</name>
<reference evidence="1" key="1">
    <citation type="submission" date="2022-09" db="EMBL/GenBank/DDBJ databases">
        <title>A Global Phylogenomic Analysis of the Shiitake Genus Lentinula.</title>
        <authorList>
            <consortium name="DOE Joint Genome Institute"/>
            <person name="Sierra-Patev S."/>
            <person name="Min B."/>
            <person name="Naranjo-Ortiz M."/>
            <person name="Looney B."/>
            <person name="Konkel Z."/>
            <person name="Slot J.C."/>
            <person name="Sakamoto Y."/>
            <person name="Steenwyk J.L."/>
            <person name="Rokas A."/>
            <person name="Carro J."/>
            <person name="Camarero S."/>
            <person name="Ferreira P."/>
            <person name="Molpeceres G."/>
            <person name="Ruiz-Duenas F.J."/>
            <person name="Serrano A."/>
            <person name="Henrissat B."/>
            <person name="Drula E."/>
            <person name="Hughes K.W."/>
            <person name="Mata J.L."/>
            <person name="Ishikawa N.K."/>
            <person name="Vargas-Isla R."/>
            <person name="Ushijima S."/>
            <person name="Smith C.A."/>
            <person name="Ahrendt S."/>
            <person name="Andreopoulos W."/>
            <person name="He G."/>
            <person name="Labutti K."/>
            <person name="Lipzen A."/>
            <person name="Ng V."/>
            <person name="Riley R."/>
            <person name="Sandor L."/>
            <person name="Barry K."/>
            <person name="Martinez A.T."/>
            <person name="Xiao Y."/>
            <person name="Gibbons J.G."/>
            <person name="Terashima K."/>
            <person name="Grigoriev I.V."/>
            <person name="Hibbett D.S."/>
        </authorList>
    </citation>
    <scope>NUCLEOTIDE SEQUENCE</scope>
    <source>
        <strain evidence="1">TMI1499</strain>
    </source>
</reference>
<keyword evidence="2" id="KW-1185">Reference proteome</keyword>
<protein>
    <submittedName>
        <fullName evidence="1">Uncharacterized protein</fullName>
    </submittedName>
</protein>
<comment type="caution">
    <text evidence="1">The sequence shown here is derived from an EMBL/GenBank/DDBJ whole genome shotgun (WGS) entry which is preliminary data.</text>
</comment>
<dbReference type="EMBL" id="MU795049">
    <property type="protein sequence ID" value="KAJ3811689.1"/>
    <property type="molecule type" value="Genomic_DNA"/>
</dbReference>
<proteinExistence type="predicted"/>